<evidence type="ECO:0000259" key="13">
    <source>
        <dbReference type="Pfam" id="PF02355"/>
    </source>
</evidence>
<dbReference type="PANTHER" id="PTHR30081">
    <property type="entry name" value="PROTEIN-EXPORT MEMBRANE PROTEIN SEC"/>
    <property type="match status" value="1"/>
</dbReference>
<evidence type="ECO:0000313" key="15">
    <source>
        <dbReference type="Proteomes" id="UP000538292"/>
    </source>
</evidence>
<dbReference type="GO" id="GO:0015450">
    <property type="term" value="F:protein-transporting ATPase activity"/>
    <property type="evidence" value="ECO:0007669"/>
    <property type="project" value="InterPro"/>
</dbReference>
<evidence type="ECO:0000256" key="2">
    <source>
        <dbReference type="ARBA" id="ARBA00022448"/>
    </source>
</evidence>
<feature type="domain" description="Protein export membrane protein SecD/SecF C-terminal" evidence="13">
    <location>
        <begin position="104"/>
        <end position="290"/>
    </location>
</feature>
<dbReference type="SUPFAM" id="SSF82866">
    <property type="entry name" value="Multidrug efflux transporter AcrB transmembrane domain"/>
    <property type="match status" value="1"/>
</dbReference>
<evidence type="ECO:0000256" key="4">
    <source>
        <dbReference type="ARBA" id="ARBA00022692"/>
    </source>
</evidence>
<comment type="subunit">
    <text evidence="12">Forms a complex with SecD. Part of the essential Sec protein translocation apparatus which comprises SecA, SecYEG and auxiliary proteins SecDF. Other proteins may also be involved.</text>
</comment>
<keyword evidence="8 12" id="KW-0472">Membrane</keyword>
<evidence type="ECO:0000256" key="6">
    <source>
        <dbReference type="ARBA" id="ARBA00022989"/>
    </source>
</evidence>
<dbReference type="Pfam" id="PF02355">
    <property type="entry name" value="SecD_SecF_C"/>
    <property type="match status" value="1"/>
</dbReference>
<dbReference type="InterPro" id="IPR022646">
    <property type="entry name" value="SecD/SecF_CS"/>
</dbReference>
<reference evidence="14 15" key="1">
    <citation type="submission" date="2020-07" db="EMBL/GenBank/DDBJ databases">
        <title>Thermoactinomyces phylogeny.</title>
        <authorList>
            <person name="Dunlap C."/>
        </authorList>
    </citation>
    <scope>NUCLEOTIDE SEQUENCE [LARGE SCALE GENOMIC DNA]</scope>
    <source>
        <strain evidence="14 15">AMNI-1</strain>
    </source>
</reference>
<feature type="transmembrane region" description="Helical" evidence="12">
    <location>
        <begin position="156"/>
        <end position="178"/>
    </location>
</feature>
<sequence length="306" mass="34393">MRSVTYKFDVVKHRKKIFIITLLVMAVMVTSLFVRGLNLGVDFVSGTRLDIHVKPNVNLEQAREILQDLGYQNPNVRVGGSENEFIFFRLSDTVDTGQINRIQSAFSEAYQTKVNIQEQTVSPIIGRETAMNAIKAVLIASLFIILYMAFRFEYRFAVAAVIALFHDALFIVGIFSLFQIEVDLVFIAAVLTIVGYSVNDTIVIFDRIRENLDLVKPKKWDELAKVVNDSINQTLVRSLNTALTVILAAFALWILGGESISNFSLALLLGLMAGAYSSVFVASPIWVTWKWKSMQKQSTKNRPVTE</sequence>
<keyword evidence="5 12" id="KW-0653">Protein transport</keyword>
<evidence type="ECO:0000256" key="1">
    <source>
        <dbReference type="ARBA" id="ARBA00004651"/>
    </source>
</evidence>
<organism evidence="14 15">
    <name type="scientific">Thermoactinomyces mirandus</name>
    <dbReference type="NCBI Taxonomy" id="2756294"/>
    <lineage>
        <taxon>Bacteria</taxon>
        <taxon>Bacillati</taxon>
        <taxon>Bacillota</taxon>
        <taxon>Bacilli</taxon>
        <taxon>Bacillales</taxon>
        <taxon>Thermoactinomycetaceae</taxon>
        <taxon>Thermoactinomyces</taxon>
    </lineage>
</organism>
<name>A0A7W2AQ26_9BACL</name>
<evidence type="ECO:0000256" key="8">
    <source>
        <dbReference type="ARBA" id="ARBA00023136"/>
    </source>
</evidence>
<dbReference type="NCBIfam" id="TIGR00966">
    <property type="entry name" value="transloc_SecF"/>
    <property type="match status" value="1"/>
</dbReference>
<gene>
    <name evidence="12 14" type="primary">secF</name>
    <name evidence="14" type="ORF">H2C83_00610</name>
</gene>
<dbReference type="GO" id="GO:0006605">
    <property type="term" value="P:protein targeting"/>
    <property type="evidence" value="ECO:0007669"/>
    <property type="project" value="UniProtKB-UniRule"/>
</dbReference>
<feature type="transmembrane region" description="Helical" evidence="12">
    <location>
        <begin position="130"/>
        <end position="149"/>
    </location>
</feature>
<evidence type="ECO:0000256" key="10">
    <source>
        <dbReference type="ARBA" id="ARBA00060856"/>
    </source>
</evidence>
<dbReference type="InterPro" id="IPR022645">
    <property type="entry name" value="SecD/SecF_bac"/>
</dbReference>
<dbReference type="InterPro" id="IPR055344">
    <property type="entry name" value="SecD_SecF_C_bact"/>
</dbReference>
<feature type="transmembrane region" description="Helical" evidence="12">
    <location>
        <begin position="184"/>
        <end position="205"/>
    </location>
</feature>
<dbReference type="InterPro" id="IPR022813">
    <property type="entry name" value="SecD/SecF_arch_bac"/>
</dbReference>
<evidence type="ECO:0000313" key="14">
    <source>
        <dbReference type="EMBL" id="MBA4600847.1"/>
    </source>
</evidence>
<feature type="transmembrane region" description="Helical" evidence="12">
    <location>
        <begin position="17"/>
        <end position="37"/>
    </location>
</feature>
<comment type="similarity">
    <text evidence="12">Belongs to the SecD/SecF family. SecF subfamily.</text>
</comment>
<dbReference type="InterPro" id="IPR048634">
    <property type="entry name" value="SecD_SecF_C"/>
</dbReference>
<comment type="similarity">
    <text evidence="10">In the C-terminal section; belongs to the SecD/SecF family. SecF subfamily.</text>
</comment>
<evidence type="ECO:0000256" key="12">
    <source>
        <dbReference type="HAMAP-Rule" id="MF_01464"/>
    </source>
</evidence>
<dbReference type="Proteomes" id="UP000538292">
    <property type="component" value="Unassembled WGS sequence"/>
</dbReference>
<feature type="transmembrane region" description="Helical" evidence="12">
    <location>
        <begin position="267"/>
        <end position="289"/>
    </location>
</feature>
<keyword evidence="7 12" id="KW-0811">Translocation</keyword>
<comment type="function">
    <text evidence="9 12">Part of the Sec protein translocase complex. Interacts with the SecYEG preprotein conducting channel. SecDF uses the proton motive force (PMF) to complete protein translocation after the ATP-dependent function of SecA.</text>
</comment>
<dbReference type="PANTHER" id="PTHR30081:SF8">
    <property type="entry name" value="PROTEIN TRANSLOCASE SUBUNIT SECF"/>
    <property type="match status" value="1"/>
</dbReference>
<dbReference type="PRINTS" id="PR01755">
    <property type="entry name" value="SECFTRNLCASE"/>
</dbReference>
<evidence type="ECO:0000256" key="9">
    <source>
        <dbReference type="ARBA" id="ARBA00059018"/>
    </source>
</evidence>
<dbReference type="AlphaFoldDB" id="A0A7W2AQ26"/>
<keyword evidence="2 12" id="KW-0813">Transport</keyword>
<dbReference type="FunFam" id="1.20.1640.10:FF:000024">
    <property type="entry name" value="Multifunctional fusion protein"/>
    <property type="match status" value="1"/>
</dbReference>
<keyword evidence="15" id="KW-1185">Reference proteome</keyword>
<dbReference type="NCBIfam" id="TIGR00916">
    <property type="entry name" value="2A0604s01"/>
    <property type="match status" value="1"/>
</dbReference>
<dbReference type="EMBL" id="JACEOL010000002">
    <property type="protein sequence ID" value="MBA4600847.1"/>
    <property type="molecule type" value="Genomic_DNA"/>
</dbReference>
<dbReference type="InterPro" id="IPR005665">
    <property type="entry name" value="SecF_bac"/>
</dbReference>
<keyword evidence="6 12" id="KW-1133">Transmembrane helix</keyword>
<dbReference type="Pfam" id="PF07549">
    <property type="entry name" value="Sec_GG"/>
    <property type="match status" value="1"/>
</dbReference>
<keyword evidence="3 12" id="KW-1003">Cell membrane</keyword>
<dbReference type="HAMAP" id="MF_01464_B">
    <property type="entry name" value="SecF_B"/>
    <property type="match status" value="1"/>
</dbReference>
<evidence type="ECO:0000256" key="5">
    <source>
        <dbReference type="ARBA" id="ARBA00022927"/>
    </source>
</evidence>
<dbReference type="Gene3D" id="1.20.1640.10">
    <property type="entry name" value="Multidrug efflux transporter AcrB transmembrane domain"/>
    <property type="match status" value="1"/>
</dbReference>
<protein>
    <recommendedName>
        <fullName evidence="12">Protein-export membrane protein SecF</fullName>
    </recommendedName>
</protein>
<evidence type="ECO:0000256" key="3">
    <source>
        <dbReference type="ARBA" id="ARBA00022475"/>
    </source>
</evidence>
<keyword evidence="4 12" id="KW-0812">Transmembrane</keyword>
<dbReference type="GO" id="GO:0005886">
    <property type="term" value="C:plasma membrane"/>
    <property type="evidence" value="ECO:0007669"/>
    <property type="project" value="UniProtKB-SubCell"/>
</dbReference>
<evidence type="ECO:0000256" key="7">
    <source>
        <dbReference type="ARBA" id="ARBA00023010"/>
    </source>
</evidence>
<comment type="caution">
    <text evidence="14">The sequence shown here is derived from an EMBL/GenBank/DDBJ whole genome shotgun (WGS) entry which is preliminary data.</text>
</comment>
<feature type="transmembrane region" description="Helical" evidence="12">
    <location>
        <begin position="235"/>
        <end position="255"/>
    </location>
</feature>
<comment type="similarity">
    <text evidence="11">In the N-terminal section; belongs to the SecD/SecF family. SecD subfamily.</text>
</comment>
<accession>A0A7W2AQ26</accession>
<dbReference type="GO" id="GO:0043952">
    <property type="term" value="P:protein transport by the Sec complex"/>
    <property type="evidence" value="ECO:0007669"/>
    <property type="project" value="UniProtKB-UniRule"/>
</dbReference>
<dbReference type="GO" id="GO:0065002">
    <property type="term" value="P:intracellular protein transmembrane transport"/>
    <property type="evidence" value="ECO:0007669"/>
    <property type="project" value="UniProtKB-UniRule"/>
</dbReference>
<comment type="subcellular location">
    <subcellularLocation>
        <location evidence="1 12">Cell membrane</location>
        <topology evidence="1 12">Multi-pass membrane protein</topology>
    </subcellularLocation>
</comment>
<evidence type="ECO:0000256" key="11">
    <source>
        <dbReference type="ARBA" id="ARBA00061053"/>
    </source>
</evidence>
<proteinExistence type="inferred from homology"/>